<dbReference type="PANTHER" id="PTHR47328:SF1">
    <property type="entry name" value="RUTC FAMILY PROTEIN YOAB"/>
    <property type="match status" value="1"/>
</dbReference>
<comment type="similarity">
    <text evidence="1">Belongs to the RutC family.</text>
</comment>
<dbReference type="Proteomes" id="UP000481876">
    <property type="component" value="Unassembled WGS sequence"/>
</dbReference>
<dbReference type="CDD" id="cd06150">
    <property type="entry name" value="YjgF_YER057c_UK114_like_2"/>
    <property type="match status" value="1"/>
</dbReference>
<reference evidence="2 4" key="1">
    <citation type="submission" date="2019-09" db="EMBL/GenBank/DDBJ databases">
        <title>Taxonomic organization of the family Brucellaceae based on a phylogenomic approach.</title>
        <authorList>
            <person name="Leclercq S."/>
            <person name="Cloeckaert A."/>
            <person name="Zygmunt M.S."/>
        </authorList>
    </citation>
    <scope>NUCLEOTIDE SEQUENCE [LARGE SCALE GENOMIC DNA]</scope>
    <source>
        <strain evidence="2 4">LMG 3313</strain>
    </source>
</reference>
<dbReference type="RefSeq" id="WP_006468219.1">
    <property type="nucleotide sequence ID" value="NZ_CP044971.1"/>
</dbReference>
<dbReference type="Pfam" id="PF01042">
    <property type="entry name" value="Ribonuc_L-PSP"/>
    <property type="match status" value="1"/>
</dbReference>
<dbReference type="EMBL" id="JACZKO010000014">
    <property type="protein sequence ID" value="MBE0560004.1"/>
    <property type="molecule type" value="Genomic_DNA"/>
</dbReference>
<dbReference type="InterPro" id="IPR035709">
    <property type="entry name" value="YoaB-like"/>
</dbReference>
<dbReference type="EMBL" id="WBWS01000049">
    <property type="protein sequence ID" value="KAB2757392.1"/>
    <property type="molecule type" value="Genomic_DNA"/>
</dbReference>
<dbReference type="GeneID" id="57305080"/>
<dbReference type="AlphaFoldDB" id="A0A011T0C3"/>
<organism evidence="2 4">
    <name type="scientific">Brucella anthropi</name>
    <name type="common">Ochrobactrum anthropi</name>
    <dbReference type="NCBI Taxonomy" id="529"/>
    <lineage>
        <taxon>Bacteria</taxon>
        <taxon>Pseudomonadati</taxon>
        <taxon>Pseudomonadota</taxon>
        <taxon>Alphaproteobacteria</taxon>
        <taxon>Hyphomicrobiales</taxon>
        <taxon>Brucellaceae</taxon>
        <taxon>Brucella/Ochrobactrum group</taxon>
        <taxon>Brucella</taxon>
    </lineage>
</organism>
<evidence type="ECO:0000313" key="3">
    <source>
        <dbReference type="EMBL" id="MBE0560004.1"/>
    </source>
</evidence>
<dbReference type="InterPro" id="IPR035959">
    <property type="entry name" value="RutC-like_sf"/>
</dbReference>
<dbReference type="InterPro" id="IPR019897">
    <property type="entry name" value="RidA_CS"/>
</dbReference>
<dbReference type="SUPFAM" id="SSF55298">
    <property type="entry name" value="YjgF-like"/>
    <property type="match status" value="1"/>
</dbReference>
<evidence type="ECO:0000313" key="2">
    <source>
        <dbReference type="EMBL" id="KAB2757392.1"/>
    </source>
</evidence>
<dbReference type="PROSITE" id="PS01094">
    <property type="entry name" value="UPF0076"/>
    <property type="match status" value="1"/>
</dbReference>
<dbReference type="InterPro" id="IPR006175">
    <property type="entry name" value="YjgF/YER057c/UK114"/>
</dbReference>
<accession>A0A011T0C3</accession>
<dbReference type="Proteomes" id="UP000642265">
    <property type="component" value="Unassembled WGS sequence"/>
</dbReference>
<reference evidence="3" key="2">
    <citation type="submission" date="2020-09" db="EMBL/GenBank/DDBJ databases">
        <authorList>
            <person name="Dalcin Martins P."/>
        </authorList>
    </citation>
    <scope>NUCLEOTIDE SEQUENCE</scope>
    <source>
        <strain evidence="3">MAG47</strain>
    </source>
</reference>
<evidence type="ECO:0000313" key="4">
    <source>
        <dbReference type="Proteomes" id="UP000481876"/>
    </source>
</evidence>
<dbReference type="PANTHER" id="PTHR47328">
    <property type="match status" value="1"/>
</dbReference>
<protein>
    <submittedName>
        <fullName evidence="2">RidA family protein</fullName>
    </submittedName>
</protein>
<name>A0A011T0C3_BRUAN</name>
<dbReference type="Gene3D" id="3.30.1330.40">
    <property type="entry name" value="RutC-like"/>
    <property type="match status" value="1"/>
</dbReference>
<comment type="caution">
    <text evidence="2">The sequence shown here is derived from an EMBL/GenBank/DDBJ whole genome shotgun (WGS) entry which is preliminary data.</text>
</comment>
<gene>
    <name evidence="2" type="ORF">F9L04_25170</name>
    <name evidence="3" type="ORF">IH622_04125</name>
</gene>
<evidence type="ECO:0000256" key="1">
    <source>
        <dbReference type="ARBA" id="ARBA00010552"/>
    </source>
</evidence>
<reference evidence="3" key="3">
    <citation type="submission" date="2020-10" db="EMBL/GenBank/DDBJ databases">
        <title>Enrichment of novel Verrucomicrobia, Bacteroidetes and Krumholzibacteria in an oxygen-limited, methane- and iron-fed bioreactor inoculated with Bothnian Sea sediments.</title>
        <authorList>
            <person name="Martins P.D."/>
            <person name="de Jong A."/>
            <person name="Lenstra W.K."/>
            <person name="van Helmond N.A.G.M."/>
            <person name="Slomp C.P."/>
            <person name="Jetten M.S.M."/>
            <person name="Welte C.U."/>
            <person name="Rasigraf O."/>
        </authorList>
    </citation>
    <scope>NUCLEOTIDE SEQUENCE</scope>
    <source>
        <strain evidence="3">MAG47</strain>
    </source>
</reference>
<proteinExistence type="inferred from homology"/>
<sequence>MAERFIQTPIMHRVVEHNGIVYVGGTTCDDESLDMAGQTSEILAKLDSYLAQAGTDKTKLLAATIFVTDLNKKPEMDKVWKEWIDPSLLPTRATVGVADLGGDTLIEIVVSAYK</sequence>